<accession>A0A812V6V7</accession>
<dbReference type="Pfam" id="PF13812">
    <property type="entry name" value="PPR_3"/>
    <property type="match status" value="1"/>
</dbReference>
<evidence type="ECO:0000256" key="2">
    <source>
        <dbReference type="PROSITE-ProRule" id="PRU00708"/>
    </source>
</evidence>
<dbReference type="PROSITE" id="PS51375">
    <property type="entry name" value="PPR"/>
    <property type="match status" value="1"/>
</dbReference>
<feature type="repeat" description="PPR" evidence="2">
    <location>
        <begin position="184"/>
        <end position="218"/>
    </location>
</feature>
<evidence type="ECO:0008006" key="5">
    <source>
        <dbReference type="Google" id="ProtNLM"/>
    </source>
</evidence>
<comment type="caution">
    <text evidence="3">The sequence shown here is derived from an EMBL/GenBank/DDBJ whole genome shotgun (WGS) entry which is preliminary data.</text>
</comment>
<proteinExistence type="predicted"/>
<evidence type="ECO:0000313" key="3">
    <source>
        <dbReference type="EMBL" id="CAE7601583.1"/>
    </source>
</evidence>
<dbReference type="OrthoDB" id="185373at2759"/>
<organism evidence="3 4">
    <name type="scientific">Symbiodinium natans</name>
    <dbReference type="NCBI Taxonomy" id="878477"/>
    <lineage>
        <taxon>Eukaryota</taxon>
        <taxon>Sar</taxon>
        <taxon>Alveolata</taxon>
        <taxon>Dinophyceae</taxon>
        <taxon>Suessiales</taxon>
        <taxon>Symbiodiniaceae</taxon>
        <taxon>Symbiodinium</taxon>
    </lineage>
</organism>
<dbReference type="AlphaFoldDB" id="A0A812V6V7"/>
<protein>
    <recommendedName>
        <fullName evidence="5">Pentatricopeptide repeat-containing protein, chloroplastic</fullName>
    </recommendedName>
</protein>
<keyword evidence="1" id="KW-0677">Repeat</keyword>
<dbReference type="Gene3D" id="1.25.40.10">
    <property type="entry name" value="Tetratricopeptide repeat domain"/>
    <property type="match status" value="2"/>
</dbReference>
<gene>
    <name evidence="3" type="ORF">SNAT2548_LOCUS34215</name>
</gene>
<dbReference type="InterPro" id="IPR002885">
    <property type="entry name" value="PPR_rpt"/>
</dbReference>
<dbReference type="Proteomes" id="UP000604046">
    <property type="component" value="Unassembled WGS sequence"/>
</dbReference>
<reference evidence="3" key="1">
    <citation type="submission" date="2021-02" db="EMBL/GenBank/DDBJ databases">
        <authorList>
            <person name="Dougan E. K."/>
            <person name="Rhodes N."/>
            <person name="Thang M."/>
            <person name="Chan C."/>
        </authorList>
    </citation>
    <scope>NUCLEOTIDE SEQUENCE</scope>
</reference>
<dbReference type="PANTHER" id="PTHR47447">
    <property type="entry name" value="OS03G0856100 PROTEIN"/>
    <property type="match status" value="1"/>
</dbReference>
<evidence type="ECO:0000256" key="1">
    <source>
        <dbReference type="ARBA" id="ARBA00022737"/>
    </source>
</evidence>
<keyword evidence="4" id="KW-1185">Reference proteome</keyword>
<dbReference type="PANTHER" id="PTHR47447:SF17">
    <property type="entry name" value="OS12G0638900 PROTEIN"/>
    <property type="match status" value="1"/>
</dbReference>
<dbReference type="EMBL" id="CAJNDS010002799">
    <property type="protein sequence ID" value="CAE7601583.1"/>
    <property type="molecule type" value="Genomic_DNA"/>
</dbReference>
<sequence>MNEGRSRAPSPVSRAVLPAETAALNRAIAACRREGAWLQAIAFLHDSGQAHLEPDIVTYNSTISVLRGQWRRAFVLLEDLESHLQADVITVSSAIKCCEHSCWLHALLVLDDHASNSLQADIIAYSSIVSVCEKARQWCQALCVLEKLLQPKLRADATRLQKAVLFVLFCAMVHLQSAEDVQIGRVAYHSAINACEKVGAWQHALSVLQRLTERSLRPSLPSYNACISACEKATMWYMGVVLLQDIEFRQLKADVVSHSAVMGSLGRAAQWQQALHLLSEMGGLLVQADAVTFTGVLAALDIAAKLLHAQQVLERVEADAWRVLRSLCKRKCQLPQHNVVM</sequence>
<evidence type="ECO:0000313" key="4">
    <source>
        <dbReference type="Proteomes" id="UP000604046"/>
    </source>
</evidence>
<name>A0A812V6V7_9DINO</name>
<dbReference type="InterPro" id="IPR011990">
    <property type="entry name" value="TPR-like_helical_dom_sf"/>
</dbReference>